<proteinExistence type="predicted"/>
<dbReference type="Proteomes" id="UP000306585">
    <property type="component" value="Unassembled WGS sequence"/>
</dbReference>
<dbReference type="InterPro" id="IPR017926">
    <property type="entry name" value="GATASE"/>
</dbReference>
<organism evidence="2 3">
    <name type="scientific">Mariprofundus erugo</name>
    <dbReference type="NCBI Taxonomy" id="2528639"/>
    <lineage>
        <taxon>Bacteria</taxon>
        <taxon>Pseudomonadati</taxon>
        <taxon>Pseudomonadota</taxon>
        <taxon>Candidatius Mariprofundia</taxon>
        <taxon>Mariprofundales</taxon>
        <taxon>Mariprofundaceae</taxon>
        <taxon>Mariprofundus</taxon>
    </lineage>
</organism>
<comment type="caution">
    <text evidence="2">The sequence shown here is derived from an EMBL/GenBank/DDBJ whole genome shotgun (WGS) entry which is preliminary data.</text>
</comment>
<dbReference type="PANTHER" id="PTHR42695:SF5">
    <property type="entry name" value="GLUTAMINE AMIDOTRANSFERASE YLR126C-RELATED"/>
    <property type="match status" value="1"/>
</dbReference>
<keyword evidence="2" id="KW-0808">Transferase</keyword>
<evidence type="ECO:0000313" key="2">
    <source>
        <dbReference type="EMBL" id="TLS65675.1"/>
    </source>
</evidence>
<dbReference type="InterPro" id="IPR044992">
    <property type="entry name" value="ChyE-like"/>
</dbReference>
<dbReference type="PRINTS" id="PR00099">
    <property type="entry name" value="CPSGATASE"/>
</dbReference>
<gene>
    <name evidence="2" type="ORF">FEF65_11910</name>
</gene>
<dbReference type="RefSeq" id="WP_138240053.1">
    <property type="nucleotide sequence ID" value="NZ_VBRY01000013.1"/>
</dbReference>
<dbReference type="GO" id="GO:0016740">
    <property type="term" value="F:transferase activity"/>
    <property type="evidence" value="ECO:0007669"/>
    <property type="project" value="UniProtKB-KW"/>
</dbReference>
<feature type="domain" description="Glutamine amidotransferase" evidence="1">
    <location>
        <begin position="21"/>
        <end position="178"/>
    </location>
</feature>
<protein>
    <submittedName>
        <fullName evidence="2">Type 1 glutamine amidotransferase</fullName>
    </submittedName>
</protein>
<keyword evidence="2" id="KW-0315">Glutamine amidotransferase</keyword>
<reference evidence="2 3" key="1">
    <citation type="journal article" date="2019" name="Appl. Environ. Microbiol.">
        <title>Environmental Evidence and Genomic Insight of Iron-oxidizing Bacteria Preference Towards More Corrosion Resistant Stainless Steel at Higher Salinities.</title>
        <authorList>
            <person name="Garrison C.E."/>
            <person name="Price K.A."/>
            <person name="Field E.K."/>
        </authorList>
    </citation>
    <scope>NUCLEOTIDE SEQUENCE [LARGE SCALE GENOMIC DNA]</scope>
    <source>
        <strain evidence="2 3">P3</strain>
    </source>
</reference>
<dbReference type="InterPro" id="IPR029062">
    <property type="entry name" value="Class_I_gatase-like"/>
</dbReference>
<dbReference type="CDD" id="cd01741">
    <property type="entry name" value="GATase1_1"/>
    <property type="match status" value="1"/>
</dbReference>
<dbReference type="PROSITE" id="PS51273">
    <property type="entry name" value="GATASE_TYPE_1"/>
    <property type="match status" value="1"/>
</dbReference>
<dbReference type="GO" id="GO:0005829">
    <property type="term" value="C:cytosol"/>
    <property type="evidence" value="ECO:0007669"/>
    <property type="project" value="TreeGrafter"/>
</dbReference>
<dbReference type="Gene3D" id="3.40.50.880">
    <property type="match status" value="1"/>
</dbReference>
<dbReference type="PANTHER" id="PTHR42695">
    <property type="entry name" value="GLUTAMINE AMIDOTRANSFERASE YLR126C-RELATED"/>
    <property type="match status" value="1"/>
</dbReference>
<name>A0A5R9GKF2_9PROT</name>
<dbReference type="AlphaFoldDB" id="A0A5R9GKF2"/>
<sequence>MNFLVIQHLDIEPPGLIGELLQKAGHSIQTVHINRGEELPADSAHMDGIVIMGGPQSANDSHLCYIRDELQWLAARIDEGLPMIGICLGAQLMAKASGAHILRSPVRELGWFPVYRTMATATDPLFSAMTDGQVVFQWHGETFSISDSMTLLATHPDVPAQAFRLGQAQYGLQFHIEIDAAVIEQWIDYGESERNHLGQAGILNMRMAIDELMPTAHRFCTTLVNSWLEQIHPSTERA</sequence>
<evidence type="ECO:0000313" key="3">
    <source>
        <dbReference type="Proteomes" id="UP000306585"/>
    </source>
</evidence>
<accession>A0A5R9GKF2</accession>
<keyword evidence="3" id="KW-1185">Reference proteome</keyword>
<evidence type="ECO:0000259" key="1">
    <source>
        <dbReference type="Pfam" id="PF00117"/>
    </source>
</evidence>
<dbReference type="EMBL" id="VBRY01000013">
    <property type="protein sequence ID" value="TLS65675.1"/>
    <property type="molecule type" value="Genomic_DNA"/>
</dbReference>
<dbReference type="SUPFAM" id="SSF52317">
    <property type="entry name" value="Class I glutamine amidotransferase-like"/>
    <property type="match status" value="1"/>
</dbReference>
<dbReference type="Pfam" id="PF00117">
    <property type="entry name" value="GATase"/>
    <property type="match status" value="1"/>
</dbReference>